<organism evidence="1 2">
    <name type="scientific">Solanum tuberosum</name>
    <name type="common">Potato</name>
    <dbReference type="NCBI Taxonomy" id="4113"/>
    <lineage>
        <taxon>Eukaryota</taxon>
        <taxon>Viridiplantae</taxon>
        <taxon>Streptophyta</taxon>
        <taxon>Embryophyta</taxon>
        <taxon>Tracheophyta</taxon>
        <taxon>Spermatophyta</taxon>
        <taxon>Magnoliopsida</taxon>
        <taxon>eudicotyledons</taxon>
        <taxon>Gunneridae</taxon>
        <taxon>Pentapetalae</taxon>
        <taxon>asterids</taxon>
        <taxon>lamiids</taxon>
        <taxon>Solanales</taxon>
        <taxon>Solanaceae</taxon>
        <taxon>Solanoideae</taxon>
        <taxon>Solaneae</taxon>
        <taxon>Solanum</taxon>
    </lineage>
</organism>
<evidence type="ECO:0000313" key="1">
    <source>
        <dbReference type="EMBL" id="KAH0783285.1"/>
    </source>
</evidence>
<gene>
    <name evidence="1" type="ORF">KY290_002883</name>
</gene>
<dbReference type="Proteomes" id="UP000826656">
    <property type="component" value="Unassembled WGS sequence"/>
</dbReference>
<sequence length="500" mass="55739">MHGTSSCRMDVPATTFRLFSRVVIVWEVCNGEVLDSHKIDIWVLQGYYFQCFYNQPVQRKQMRSSPKRVLHSLKESLLRKSLLCIPVSPSKCEDDLLCPRASPSLLPLLFSGLGIHLRSLNKLNASDGSFKLSGNISGPDVYTVKKLSAGSFHSSHPINVINLPPQVVVTGFSVMKFNVIQFLGRPSVKRELVNIWNSKLQAQGECTCTRDGELKEEFAPTKTKNFVDSGIQWRDVRTLHVTPDVLHFVGNSLVPDTIDKNFPEGAKVLQQVDKKFIPIVASTTPDITDQVSVSIGIGTRYVKVNDNAHGRPNGYRKVLKSLFVIYLQPTSSKEANALQILFIASSEDDVLCTHSSSSLLPLLSSEFGIYQSEVDLFCTRASPSPLPLLSSGFGSHLSSLNKLNARDGSFKLSGYISCPDVYTMKLNPSLFIFFEGCELESFSPWIRFRTIELAQWRISLVESSRTDNSSSLNLSPGFCLPDHFCFRLTGFCNFPQNTMD</sequence>
<dbReference type="InterPro" id="IPR038973">
    <property type="entry name" value="MutL/Mlh/Pms-like"/>
</dbReference>
<evidence type="ECO:0000313" key="2">
    <source>
        <dbReference type="Proteomes" id="UP000826656"/>
    </source>
</evidence>
<proteinExistence type="predicted"/>
<name>A0ABQ7WTJ6_SOLTU</name>
<accession>A0ABQ7WTJ6</accession>
<reference evidence="1 2" key="1">
    <citation type="journal article" date="2021" name="bioRxiv">
        <title>Chromosome-scale and haplotype-resolved genome assembly of a tetraploid potato cultivar.</title>
        <authorList>
            <person name="Sun H."/>
            <person name="Jiao W.-B."/>
            <person name="Krause K."/>
            <person name="Campoy J.A."/>
            <person name="Goel M."/>
            <person name="Folz-Donahue K."/>
            <person name="Kukat C."/>
            <person name="Huettel B."/>
            <person name="Schneeberger K."/>
        </authorList>
    </citation>
    <scope>NUCLEOTIDE SEQUENCE [LARGE SCALE GENOMIC DNA]</scope>
    <source>
        <strain evidence="1">SolTubOtavaFocal</strain>
        <tissue evidence="1">Leaves</tissue>
    </source>
</reference>
<keyword evidence="2" id="KW-1185">Reference proteome</keyword>
<dbReference type="PANTHER" id="PTHR10073:SF47">
    <property type="entry name" value="DNA MISMATCH REPAIR PROTEIN MLH3"/>
    <property type="match status" value="1"/>
</dbReference>
<comment type="caution">
    <text evidence="1">The sequence shown here is derived from an EMBL/GenBank/DDBJ whole genome shotgun (WGS) entry which is preliminary data.</text>
</comment>
<dbReference type="PANTHER" id="PTHR10073">
    <property type="entry name" value="DNA MISMATCH REPAIR PROTEIN MLH, PMS, MUTL"/>
    <property type="match status" value="1"/>
</dbReference>
<dbReference type="EMBL" id="JAIVGD010000001">
    <property type="protein sequence ID" value="KAH0783285.1"/>
    <property type="molecule type" value="Genomic_DNA"/>
</dbReference>
<protein>
    <submittedName>
        <fullName evidence="1">Uncharacterized protein</fullName>
    </submittedName>
</protein>